<dbReference type="GO" id="GO:0043248">
    <property type="term" value="P:proteasome assembly"/>
    <property type="evidence" value="ECO:0007669"/>
    <property type="project" value="InterPro"/>
</dbReference>
<evidence type="ECO:0000313" key="1">
    <source>
        <dbReference type="EMBL" id="KAJ1998998.1"/>
    </source>
</evidence>
<gene>
    <name evidence="1" type="ORF">H4R26_005237</name>
</gene>
<dbReference type="Pfam" id="PF16093">
    <property type="entry name" value="PAC4"/>
    <property type="match status" value="1"/>
</dbReference>
<reference evidence="1" key="1">
    <citation type="submission" date="2022-07" db="EMBL/GenBank/DDBJ databases">
        <title>Phylogenomic reconstructions and comparative analyses of Kickxellomycotina fungi.</title>
        <authorList>
            <person name="Reynolds N.K."/>
            <person name="Stajich J.E."/>
            <person name="Barry K."/>
            <person name="Grigoriev I.V."/>
            <person name="Crous P."/>
            <person name="Smith M.E."/>
        </authorList>
    </citation>
    <scope>NUCLEOTIDE SEQUENCE</scope>
    <source>
        <strain evidence="1">IMI 214461</strain>
    </source>
</reference>
<organism evidence="1 2">
    <name type="scientific">Coemansia thaxteri</name>
    <dbReference type="NCBI Taxonomy" id="2663907"/>
    <lineage>
        <taxon>Eukaryota</taxon>
        <taxon>Fungi</taxon>
        <taxon>Fungi incertae sedis</taxon>
        <taxon>Zoopagomycota</taxon>
        <taxon>Kickxellomycotina</taxon>
        <taxon>Kickxellomycetes</taxon>
        <taxon>Kickxellales</taxon>
        <taxon>Kickxellaceae</taxon>
        <taxon>Coemansia</taxon>
    </lineage>
</organism>
<protein>
    <submittedName>
        <fullName evidence="1">Uncharacterized protein</fullName>
    </submittedName>
</protein>
<keyword evidence="2" id="KW-1185">Reference proteome</keyword>
<comment type="caution">
    <text evidence="1">The sequence shown here is derived from an EMBL/GenBank/DDBJ whole genome shotgun (WGS) entry which is preliminary data.</text>
</comment>
<accession>A0A9W8BEL1</accession>
<proteinExistence type="predicted"/>
<dbReference type="OrthoDB" id="368507at2759"/>
<dbReference type="InterPro" id="IPR032157">
    <property type="entry name" value="PAC4"/>
</dbReference>
<dbReference type="AlphaFoldDB" id="A0A9W8BEL1"/>
<name>A0A9W8BEL1_9FUNG</name>
<evidence type="ECO:0000313" key="2">
    <source>
        <dbReference type="Proteomes" id="UP001150907"/>
    </source>
</evidence>
<dbReference type="EMBL" id="JANBQF010000811">
    <property type="protein sequence ID" value="KAJ1998998.1"/>
    <property type="molecule type" value="Genomic_DNA"/>
</dbReference>
<dbReference type="Proteomes" id="UP001150907">
    <property type="component" value="Unassembled WGS sequence"/>
</dbReference>
<sequence length="192" mass="19634">MQATVVPAKSRFGVHTSEYALDPVSCTPTRLAANSSAGHNGDMSASYINILVMAHRGSGGGPGMVWVWGQVSRGRRAQTAVMSNLALAMPPASVCMRRASASQLLGAGAADDPTADIARRLSSRFKQPIYLSLSNVSTSRLTAPAAGPSASLALSMSQADELGALEACLVAELTQALALQQAGNPKTAPAAA</sequence>